<reference evidence="9 10" key="1">
    <citation type="journal article" date="2007" name="Appl. Environ. Microbiol.">
        <title>Rhizobial factors required for stem nodule maturation and maintenance in Sesbania rostrata-Azorhizobium caulinodans ORS571 symbiosis.</title>
        <authorList>
            <person name="Suzuki S."/>
            <person name="Aono T."/>
            <person name="Lee KB."/>
            <person name="Suzuki T."/>
            <person name="Liu CT."/>
            <person name="Miwa H."/>
            <person name="Wakao S."/>
            <person name="Iki T."/>
            <person name="Oyaizu H."/>
        </authorList>
    </citation>
    <scope>NUCLEOTIDE SEQUENCE [LARGE SCALE GENOMIC DNA]</scope>
    <source>
        <strain evidence="10">ATCC 43989 / DSM 5975 / JCM 20966 / LMG 6465 / NBRC 14845 / NCIMB 13405 / ORS 571</strain>
    </source>
</reference>
<dbReference type="SUPFAM" id="SSF56349">
    <property type="entry name" value="DNA breaking-rejoining enzymes"/>
    <property type="match status" value="1"/>
</dbReference>
<name>A8HTE7_AZOC5</name>
<feature type="compositionally biased region" description="Basic and acidic residues" evidence="6">
    <location>
        <begin position="373"/>
        <end position="384"/>
    </location>
</feature>
<dbReference type="InterPro" id="IPR011010">
    <property type="entry name" value="DNA_brk_join_enz"/>
</dbReference>
<dbReference type="Gene3D" id="1.10.150.130">
    <property type="match status" value="1"/>
</dbReference>
<evidence type="ECO:0000256" key="2">
    <source>
        <dbReference type="ARBA" id="ARBA00022908"/>
    </source>
</evidence>
<accession>A8HTE7</accession>
<keyword evidence="4" id="KW-0233">DNA recombination</keyword>
<dbReference type="CDD" id="cd00397">
    <property type="entry name" value="DNA_BRE_C"/>
    <property type="match status" value="1"/>
</dbReference>
<evidence type="ECO:0000256" key="4">
    <source>
        <dbReference type="ARBA" id="ARBA00023172"/>
    </source>
</evidence>
<dbReference type="PROSITE" id="PS51900">
    <property type="entry name" value="CB"/>
    <property type="match status" value="1"/>
</dbReference>
<reference evidence="9 10" key="5">
    <citation type="journal article" date="2010" name="Appl. Environ. Microbiol.">
        <title>phrR-like gene praR of Azorhizobium caulinodans ORS571 is essential for symbiosis with Sesbania rostrata and is involved in expression of reb genes.</title>
        <authorList>
            <person name="Akiba N."/>
            <person name="Aono T."/>
            <person name="Toyazaki H."/>
            <person name="Sato S."/>
            <person name="Oyaizu H."/>
        </authorList>
    </citation>
    <scope>NUCLEOTIDE SEQUENCE [LARGE SCALE GENOMIC DNA]</scope>
    <source>
        <strain evidence="10">ATCC 43989 / DSM 5975 / JCM 20966 / LMG 6465 / NBRC 14845 / NCIMB 13405 / ORS 571</strain>
    </source>
</reference>
<reference evidence="9 10" key="4">
    <citation type="journal article" date="2009" name="Appl. Environ. Microbiol.">
        <title>Comparative genome-wide transcriptional profiling of Azorhizobium caulinodans ORS571 grown under free-living and symbiotic conditions.</title>
        <authorList>
            <person name="Tsukada S."/>
            <person name="Aono T."/>
            <person name="Akiba N."/>
            <person name="Lee KB."/>
            <person name="Liu CT."/>
            <person name="Toyazaki H."/>
            <person name="Oyaizu H."/>
        </authorList>
    </citation>
    <scope>NUCLEOTIDE SEQUENCE [LARGE SCALE GENOMIC DNA]</scope>
    <source>
        <strain evidence="10">ATCC 43989 / DSM 5975 / JCM 20966 / LMG 6465 / NBRC 14845 / NCIMB 13405 / ORS 571</strain>
    </source>
</reference>
<proteinExistence type="inferred from homology"/>
<dbReference type="STRING" id="438753.AZC_0828"/>
<dbReference type="PROSITE" id="PS51898">
    <property type="entry name" value="TYR_RECOMBINASE"/>
    <property type="match status" value="1"/>
</dbReference>
<dbReference type="PANTHER" id="PTHR30349:SF64">
    <property type="entry name" value="PROPHAGE INTEGRASE INTD-RELATED"/>
    <property type="match status" value="1"/>
</dbReference>
<evidence type="ECO:0000313" key="10">
    <source>
        <dbReference type="Proteomes" id="UP000000270"/>
    </source>
</evidence>
<protein>
    <submittedName>
        <fullName evidence="9">Phage integrase</fullName>
    </submittedName>
</protein>
<dbReference type="InterPro" id="IPR002104">
    <property type="entry name" value="Integrase_catalytic"/>
</dbReference>
<dbReference type="Pfam" id="PF00589">
    <property type="entry name" value="Phage_integrase"/>
    <property type="match status" value="1"/>
</dbReference>
<dbReference type="InterPro" id="IPR013762">
    <property type="entry name" value="Integrase-like_cat_sf"/>
</dbReference>
<dbReference type="HOGENOM" id="CLU_027562_17_7_5"/>
<dbReference type="InterPro" id="IPR044068">
    <property type="entry name" value="CB"/>
</dbReference>
<evidence type="ECO:0000256" key="6">
    <source>
        <dbReference type="SAM" id="MobiDB-lite"/>
    </source>
</evidence>
<evidence type="ECO:0000256" key="5">
    <source>
        <dbReference type="PROSITE-ProRule" id="PRU01248"/>
    </source>
</evidence>
<feature type="domain" description="Tyr recombinase" evidence="7">
    <location>
        <begin position="183"/>
        <end position="359"/>
    </location>
</feature>
<evidence type="ECO:0000259" key="8">
    <source>
        <dbReference type="PROSITE" id="PS51900"/>
    </source>
</evidence>
<dbReference type="Pfam" id="PF02899">
    <property type="entry name" value="Phage_int_SAM_1"/>
    <property type="match status" value="1"/>
</dbReference>
<organism evidence="9 10">
    <name type="scientific">Azorhizobium caulinodans (strain ATCC 43989 / DSM 5975 / JCM 20966 / LMG 6465 / NBRC 14845 / NCIMB 13405 / ORS 571)</name>
    <dbReference type="NCBI Taxonomy" id="438753"/>
    <lineage>
        <taxon>Bacteria</taxon>
        <taxon>Pseudomonadati</taxon>
        <taxon>Pseudomonadota</taxon>
        <taxon>Alphaproteobacteria</taxon>
        <taxon>Hyphomicrobiales</taxon>
        <taxon>Xanthobacteraceae</taxon>
        <taxon>Azorhizobium</taxon>
    </lineage>
</organism>
<evidence type="ECO:0000256" key="1">
    <source>
        <dbReference type="ARBA" id="ARBA00008857"/>
    </source>
</evidence>
<dbReference type="EMBL" id="AP009384">
    <property type="protein sequence ID" value="BAF86826.1"/>
    <property type="molecule type" value="Genomic_DNA"/>
</dbReference>
<feature type="domain" description="Core-binding (CB)" evidence="8">
    <location>
        <begin position="73"/>
        <end position="162"/>
    </location>
</feature>
<dbReference type="KEGG" id="azc:AZC_0828"/>
<reference evidence="10" key="2">
    <citation type="submission" date="2007-04" db="EMBL/GenBank/DDBJ databases">
        <title>Complete genome sequence of the nitrogen-fixing bacterium Azorhizobium caulinodans ORS571.</title>
        <authorList>
            <person name="Lee K.B."/>
            <person name="Backer P.D."/>
            <person name="Aono T."/>
            <person name="Liu C.T."/>
            <person name="Suzuki S."/>
            <person name="Suzuki T."/>
            <person name="Kaneko T."/>
            <person name="Yamada M."/>
            <person name="Tabata S."/>
            <person name="Kupfer D.M."/>
            <person name="Najar F.Z."/>
            <person name="Wiley G.B."/>
            <person name="Roe B."/>
            <person name="Binnewies T."/>
            <person name="Ussery D."/>
            <person name="Vereecke D."/>
            <person name="Gevers D."/>
            <person name="Holsters M."/>
            <person name="Oyaizu H."/>
        </authorList>
    </citation>
    <scope>NUCLEOTIDE SEQUENCE [LARGE SCALE GENOMIC DNA]</scope>
    <source>
        <strain evidence="10">ATCC 43989 / DSM 5975 / JCM 20966 / LMG 6465 / NBRC 14845 / NCIMB 13405 / ORS 571</strain>
    </source>
</reference>
<evidence type="ECO:0000256" key="3">
    <source>
        <dbReference type="ARBA" id="ARBA00023125"/>
    </source>
</evidence>
<keyword evidence="10" id="KW-1185">Reference proteome</keyword>
<dbReference type="Gene3D" id="1.10.443.10">
    <property type="entry name" value="Intergrase catalytic core"/>
    <property type="match status" value="1"/>
</dbReference>
<keyword evidence="3 5" id="KW-0238">DNA-binding</keyword>
<dbReference type="InterPro" id="IPR004107">
    <property type="entry name" value="Integrase_SAM-like_N"/>
</dbReference>
<dbReference type="GO" id="GO:0006310">
    <property type="term" value="P:DNA recombination"/>
    <property type="evidence" value="ECO:0007669"/>
    <property type="project" value="UniProtKB-KW"/>
</dbReference>
<sequence length="384" mass="43185">MDLRRSRASQLDQGAHNMPPKPKAPKHTYWRGDTLWARFTVAGREIRESLRTGSAKVAARRVAEMREKAVGATRFGETRVLWDDAVTAWASFIPRQVGSPRTVKRYADSLSIAGRHFSTLPIADIDKDAINRFVAARRAEGVTNATIRRDLQAISSLLDFSEDEGWRDGNPALDKMRRLKEHRDPIMLPDDGDYAFVLSRLQEGHAEMLRAARATGMRQDELARAERRHFNAANSSLLVRGKGNKQRTISLSAEAAAIFSRQPVSLACPHIFHHAGKPITKAAFIFSRARRAAQKAAQKAGMEFRGFRFHDMRHLYAVEFLRSGGDIYTLKEHLRHSSVKTTEMYLEFLTPEEAELAKRGRKAGLDGQGGLMEEGRRASKGREV</sequence>
<dbReference type="PANTHER" id="PTHR30349">
    <property type="entry name" value="PHAGE INTEGRASE-RELATED"/>
    <property type="match status" value="1"/>
</dbReference>
<reference evidence="9 10" key="6">
    <citation type="journal article" date="2011" name="Appl. Environ. Microbiol.">
        <title>Involvement of the azorhizobial chromosome partition gene (parA) in the onset of bacteroid differentiation during Sesbania rostrata stem nodule development.</title>
        <authorList>
            <person name="Liu CT."/>
            <person name="Lee KB."/>
            <person name="Wang YS."/>
            <person name="Peng MH."/>
            <person name="Lee KT."/>
            <person name="Suzuki S."/>
            <person name="Suzuki T."/>
            <person name="Oyaizu H."/>
        </authorList>
    </citation>
    <scope>NUCLEOTIDE SEQUENCE [LARGE SCALE GENOMIC DNA]</scope>
    <source>
        <strain evidence="10">ATCC 43989 / DSM 5975 / JCM 20966 / LMG 6465 / NBRC 14845 / NCIMB 13405 / ORS 571</strain>
    </source>
</reference>
<evidence type="ECO:0000313" key="9">
    <source>
        <dbReference type="EMBL" id="BAF86826.1"/>
    </source>
</evidence>
<feature type="region of interest" description="Disordered" evidence="6">
    <location>
        <begin position="1"/>
        <end position="26"/>
    </location>
</feature>
<feature type="region of interest" description="Disordered" evidence="6">
    <location>
        <begin position="359"/>
        <end position="384"/>
    </location>
</feature>
<dbReference type="Proteomes" id="UP000000270">
    <property type="component" value="Chromosome"/>
</dbReference>
<evidence type="ECO:0000259" key="7">
    <source>
        <dbReference type="PROSITE" id="PS51898"/>
    </source>
</evidence>
<comment type="similarity">
    <text evidence="1">Belongs to the 'phage' integrase family.</text>
</comment>
<reference evidence="9 10" key="3">
    <citation type="journal article" date="2008" name="BMC Genomics">
        <title>The genome of the versatile nitrogen fixer Azorhizobium caulinodans ORS571.</title>
        <authorList>
            <person name="Lee KB."/>
            <person name="Backer P.D."/>
            <person name="Aono T."/>
            <person name="Liu CT."/>
            <person name="Suzuki S."/>
            <person name="Suzuki T."/>
            <person name="Kaneko T."/>
            <person name="Yamada M."/>
            <person name="Tabata S."/>
            <person name="Kupfer D.M."/>
            <person name="Najar F.Z."/>
            <person name="Wiley G.B."/>
            <person name="Roe B."/>
            <person name="Binnewies T.T."/>
            <person name="Ussery D.W."/>
            <person name="D'Haeze W."/>
            <person name="Herder J.D."/>
            <person name="Gevers D."/>
            <person name="Vereecke D."/>
            <person name="Holsters M."/>
            <person name="Oyaizu H."/>
        </authorList>
    </citation>
    <scope>NUCLEOTIDE SEQUENCE [LARGE SCALE GENOMIC DNA]</scope>
    <source>
        <strain evidence="10">ATCC 43989 / DSM 5975 / JCM 20966 / LMG 6465 / NBRC 14845 / NCIMB 13405 / ORS 571</strain>
    </source>
</reference>
<dbReference type="InterPro" id="IPR050090">
    <property type="entry name" value="Tyrosine_recombinase_XerCD"/>
</dbReference>
<dbReference type="eggNOG" id="COG4974">
    <property type="taxonomic scope" value="Bacteria"/>
</dbReference>
<dbReference type="GO" id="GO:0003677">
    <property type="term" value="F:DNA binding"/>
    <property type="evidence" value="ECO:0007669"/>
    <property type="project" value="UniProtKB-UniRule"/>
</dbReference>
<dbReference type="AlphaFoldDB" id="A8HTE7"/>
<dbReference type="InterPro" id="IPR010998">
    <property type="entry name" value="Integrase_recombinase_N"/>
</dbReference>
<dbReference type="GO" id="GO:0015074">
    <property type="term" value="P:DNA integration"/>
    <property type="evidence" value="ECO:0007669"/>
    <property type="project" value="UniProtKB-KW"/>
</dbReference>
<gene>
    <name evidence="9" type="ordered locus">AZC_0828</name>
</gene>
<keyword evidence="2" id="KW-0229">DNA integration</keyword>